<sequence>MITPVQDYDMNTSLPTPPPSPPPVHTTPDHHEDTAIRIDSPTPLNVPTTSELRSVLDHASKFGVPGTPDMSPANLDARHSPTATAEAFVRRAFVDWNTTGSYQAEDAGVELLCPGWTGAVIQKHSHDLPGGVDRALYVQLPLAFDRSRLRDNMLRILDMASDSASASRVVFCLERNTLDLASLLHGMCYVGGHLSSMHGQRDEWLQAVPLTSLVLVTVVL</sequence>
<dbReference type="OrthoDB" id="5959761at2759"/>
<evidence type="ECO:0000256" key="4">
    <source>
        <dbReference type="ARBA" id="ARBA00017712"/>
    </source>
</evidence>
<dbReference type="InterPro" id="IPR002993">
    <property type="entry name" value="ODC_AZ"/>
</dbReference>
<dbReference type="VEuPathDB" id="FungiDB:DNF11_0094"/>
<comment type="similarity">
    <text evidence="2">Belongs to the ODC antizyme family.</text>
</comment>
<feature type="region of interest" description="Disordered" evidence="6">
    <location>
        <begin position="1"/>
        <end position="48"/>
    </location>
</feature>
<reference evidence="7 8" key="1">
    <citation type="submission" date="2018-10" db="EMBL/GenBank/DDBJ databases">
        <title>Complete genome sequence of Malassezia restricta CBS 7877.</title>
        <authorList>
            <person name="Morand S.C."/>
            <person name="Bertignac M."/>
            <person name="Iltis A."/>
            <person name="Kolder I."/>
            <person name="Pirovano W."/>
            <person name="Jourdain R."/>
            <person name="Clavaud C."/>
        </authorList>
    </citation>
    <scope>NUCLEOTIDE SEQUENCE [LARGE SCALE GENOMIC DNA]</scope>
    <source>
        <strain evidence="7 8">CBS 7877</strain>
    </source>
</reference>
<feature type="compositionally biased region" description="Basic and acidic residues" evidence="6">
    <location>
        <begin position="27"/>
        <end position="36"/>
    </location>
</feature>
<dbReference type="Proteomes" id="UP000269793">
    <property type="component" value="Chromosome I"/>
</dbReference>
<dbReference type="GO" id="GO:0005634">
    <property type="term" value="C:nucleus"/>
    <property type="evidence" value="ECO:0007669"/>
    <property type="project" value="TreeGrafter"/>
</dbReference>
<evidence type="ECO:0000256" key="2">
    <source>
        <dbReference type="ARBA" id="ARBA00008796"/>
    </source>
</evidence>
<dbReference type="STRING" id="425264.A0A3G2RZA0"/>
<proteinExistence type="inferred from homology"/>
<organism evidence="7 8">
    <name type="scientific">Malassezia restricta (strain ATCC 96810 / NBRC 103918 / CBS 7877)</name>
    <name type="common">Seborrheic dermatitis infection agent</name>
    <dbReference type="NCBI Taxonomy" id="425264"/>
    <lineage>
        <taxon>Eukaryota</taxon>
        <taxon>Fungi</taxon>
        <taxon>Dikarya</taxon>
        <taxon>Basidiomycota</taxon>
        <taxon>Ustilaginomycotina</taxon>
        <taxon>Malasseziomycetes</taxon>
        <taxon>Malasseziales</taxon>
        <taxon>Malasseziaceae</taxon>
        <taxon>Malassezia</taxon>
    </lineage>
</organism>
<dbReference type="EMBL" id="CP033148">
    <property type="protein sequence ID" value="AYO41044.1"/>
    <property type="molecule type" value="Genomic_DNA"/>
</dbReference>
<dbReference type="AlphaFoldDB" id="A0A3G2RZA0"/>
<dbReference type="Pfam" id="PF02100">
    <property type="entry name" value="ODC_AZ"/>
    <property type="match status" value="1"/>
</dbReference>
<dbReference type="InterPro" id="IPR016181">
    <property type="entry name" value="Acyl_CoA_acyltransferase"/>
</dbReference>
<feature type="compositionally biased region" description="Pro residues" evidence="6">
    <location>
        <begin position="15"/>
        <end position="25"/>
    </location>
</feature>
<protein>
    <recommendedName>
        <fullName evidence="4">Ornithine decarboxylase antizyme</fullName>
    </recommendedName>
</protein>
<dbReference type="GO" id="GO:0045732">
    <property type="term" value="P:positive regulation of protein catabolic process"/>
    <property type="evidence" value="ECO:0007669"/>
    <property type="project" value="TreeGrafter"/>
</dbReference>
<comment type="function">
    <text evidence="1">Ornithine decarboxylase (ODC) antizyme protein that negatively regulates ODC activity and intracellular polyamine biosynthesis in response to increased intracellular polyamine levels. Binds to ODC monomers, inhibiting the assembly of the functional ODC homodimer, and targets the monomers for ubiquitin-independent proteolytic destruction by the 26S proteasome.</text>
</comment>
<keyword evidence="8" id="KW-1185">Reference proteome</keyword>
<dbReference type="InterPro" id="IPR038581">
    <property type="entry name" value="ODC_AZ_sf"/>
</dbReference>
<dbReference type="Gene3D" id="3.40.630.60">
    <property type="match status" value="1"/>
</dbReference>
<dbReference type="GO" id="GO:0008073">
    <property type="term" value="F:ornithine decarboxylase inhibitor activity"/>
    <property type="evidence" value="ECO:0007669"/>
    <property type="project" value="InterPro"/>
</dbReference>
<evidence type="ECO:0000256" key="3">
    <source>
        <dbReference type="ARBA" id="ARBA00011486"/>
    </source>
</evidence>
<dbReference type="PANTHER" id="PTHR10279:SF10">
    <property type="entry name" value="ORNITHINE DECARBOXYLASE ANTIZYME"/>
    <property type="match status" value="1"/>
</dbReference>
<evidence type="ECO:0000256" key="6">
    <source>
        <dbReference type="SAM" id="MobiDB-lite"/>
    </source>
</evidence>
<keyword evidence="5" id="KW-0688">Ribosomal frameshifting</keyword>
<comment type="subunit">
    <text evidence="3">Interacts with ODC and thereby sterically blocks ODC homodimerization.</text>
</comment>
<accession>A0A3G2RZA0</accession>
<evidence type="ECO:0000313" key="7">
    <source>
        <dbReference type="EMBL" id="AYO41044.1"/>
    </source>
</evidence>
<evidence type="ECO:0000256" key="5">
    <source>
        <dbReference type="ARBA" id="ARBA00022758"/>
    </source>
</evidence>
<dbReference type="SUPFAM" id="SSF55729">
    <property type="entry name" value="Acyl-CoA N-acyltransferases (Nat)"/>
    <property type="match status" value="1"/>
</dbReference>
<evidence type="ECO:0000256" key="1">
    <source>
        <dbReference type="ARBA" id="ARBA00002307"/>
    </source>
</evidence>
<dbReference type="PANTHER" id="PTHR10279">
    <property type="entry name" value="ORNITHINE DECARBOXYLASE ANTIZYME"/>
    <property type="match status" value="1"/>
</dbReference>
<evidence type="ECO:0000313" key="8">
    <source>
        <dbReference type="Proteomes" id="UP000269793"/>
    </source>
</evidence>
<dbReference type="GO" id="GO:0005737">
    <property type="term" value="C:cytoplasm"/>
    <property type="evidence" value="ECO:0007669"/>
    <property type="project" value="TreeGrafter"/>
</dbReference>
<gene>
    <name evidence="7" type="ORF">DNF11_0094</name>
</gene>
<name>A0A3G2RZA0_MALR7</name>
<dbReference type="GO" id="GO:0075523">
    <property type="term" value="P:viral translational frameshifting"/>
    <property type="evidence" value="ECO:0007669"/>
    <property type="project" value="UniProtKB-KW"/>
</dbReference>